<dbReference type="Gene3D" id="3.80.10.10">
    <property type="entry name" value="Ribonuclease Inhibitor"/>
    <property type="match status" value="1"/>
</dbReference>
<keyword evidence="4" id="KW-0862">Zinc</keyword>
<keyword evidence="9" id="KW-1185">Reference proteome</keyword>
<evidence type="ECO:0000256" key="1">
    <source>
        <dbReference type="ARBA" id="ARBA00022614"/>
    </source>
</evidence>
<dbReference type="InterPro" id="IPR001841">
    <property type="entry name" value="Znf_RING"/>
</dbReference>
<evidence type="ECO:0000313" key="8">
    <source>
        <dbReference type="EMBL" id="KAF7265964.1"/>
    </source>
</evidence>
<dbReference type="SUPFAM" id="SSF52058">
    <property type="entry name" value="L domain-like"/>
    <property type="match status" value="1"/>
</dbReference>
<dbReference type="InterPro" id="IPR003591">
    <property type="entry name" value="Leu-rich_rpt_typical-subtyp"/>
</dbReference>
<dbReference type="AlphaFoldDB" id="A0A834M5M0"/>
<feature type="coiled-coil region" evidence="6">
    <location>
        <begin position="483"/>
        <end position="535"/>
    </location>
</feature>
<sequence>MVITLIYYLKYVPFLICDINFIMFRRKKSVNKKKLEHKLYLARESPELIFDLSDCDLINIPSGVYSLCRVFRKESLRLQNNQLSSLAGGGDLKDLSNLLILDLHNNFFSSISNDIGLLITLQELYLQDNQLKHLPDSLCHLINLKHLDVSNNHLKKLPENIGNLINLNILKLKGNNGLKKIPKMICKMQQLTLIEIDSEGFLYPPSDVALEGTECIMRYICKDTEFEYVSPSDLKSITKSDTSTNLLEEEDAFKEKIWTLERLKLKKMQEFLEIEKNNELQQKQEIELSNLHKVSRDQLLASLTAEQVKFDDKLNKIHKKKELERFHLIEQLKEAEDVADEAISKLLAYNKEPLAQLLEKEMDEEQKLLVAVNKYNETLHKDDILSAMQNILTQESERFKKLDKYRVETSQCILEKELQTESKLSEILQNHCLDKTNLVDKLVEDSDLQKAAVSTLLERGDARSWGLLQEIRLVEGHLLALTNIEIEKSKLKMNEQLNDLSEKRANLSILLVDLMDRQKARRTQILNTLQEMEHQNTTNENDFWLRQYQQLLNRLPEGLSEAQKNIDHKLLEILLSKGVLHCLPFLASIIQSQWNFKNITNEDLALAGLTNSTDRLKILEALNIYIKEYLSDFSPSAPPEDEEAASAPLLKDLVPVDAVECVICMDNQCHIIFLPCGHLCCCSNCAISVVGCPLCRTVIDRKITMMELQI</sequence>
<evidence type="ECO:0000256" key="5">
    <source>
        <dbReference type="PROSITE-ProRule" id="PRU00175"/>
    </source>
</evidence>
<dbReference type="PROSITE" id="PS50089">
    <property type="entry name" value="ZF_RING_2"/>
    <property type="match status" value="1"/>
</dbReference>
<keyword evidence="1" id="KW-0433">Leucine-rich repeat</keyword>
<organism evidence="8 9">
    <name type="scientific">Rhynchophorus ferrugineus</name>
    <name type="common">Red palm weevil</name>
    <name type="synonym">Curculio ferrugineus</name>
    <dbReference type="NCBI Taxonomy" id="354439"/>
    <lineage>
        <taxon>Eukaryota</taxon>
        <taxon>Metazoa</taxon>
        <taxon>Ecdysozoa</taxon>
        <taxon>Arthropoda</taxon>
        <taxon>Hexapoda</taxon>
        <taxon>Insecta</taxon>
        <taxon>Pterygota</taxon>
        <taxon>Neoptera</taxon>
        <taxon>Endopterygota</taxon>
        <taxon>Coleoptera</taxon>
        <taxon>Polyphaga</taxon>
        <taxon>Cucujiformia</taxon>
        <taxon>Curculionidae</taxon>
        <taxon>Dryophthorinae</taxon>
        <taxon>Rhynchophorus</taxon>
    </lineage>
</organism>
<evidence type="ECO:0000256" key="3">
    <source>
        <dbReference type="ARBA" id="ARBA00022771"/>
    </source>
</evidence>
<accession>A0A834M5M0</accession>
<dbReference type="CDD" id="cd16515">
    <property type="entry name" value="RING-HC_LRSAM1"/>
    <property type="match status" value="1"/>
</dbReference>
<keyword evidence="6" id="KW-0175">Coiled coil</keyword>
<dbReference type="PANTHER" id="PTHR48051">
    <property type="match status" value="1"/>
</dbReference>
<dbReference type="GO" id="GO:0008270">
    <property type="term" value="F:zinc ion binding"/>
    <property type="evidence" value="ECO:0007669"/>
    <property type="project" value="UniProtKB-KW"/>
</dbReference>
<gene>
    <name evidence="8" type="ORF">GWI33_020702</name>
</gene>
<dbReference type="EMBL" id="JAACXV010014582">
    <property type="protein sequence ID" value="KAF7265964.1"/>
    <property type="molecule type" value="Genomic_DNA"/>
</dbReference>
<evidence type="ECO:0000259" key="7">
    <source>
        <dbReference type="PROSITE" id="PS50089"/>
    </source>
</evidence>
<evidence type="ECO:0000256" key="4">
    <source>
        <dbReference type="ARBA" id="ARBA00022833"/>
    </source>
</evidence>
<comment type="caution">
    <text evidence="8">The sequence shown here is derived from an EMBL/GenBank/DDBJ whole genome shotgun (WGS) entry which is preliminary data.</text>
</comment>
<dbReference type="SMART" id="SM00364">
    <property type="entry name" value="LRR_BAC"/>
    <property type="match status" value="2"/>
</dbReference>
<proteinExistence type="predicted"/>
<feature type="domain" description="RING-type" evidence="7">
    <location>
        <begin position="661"/>
        <end position="696"/>
    </location>
</feature>
<evidence type="ECO:0000256" key="6">
    <source>
        <dbReference type="SAM" id="Coils"/>
    </source>
</evidence>
<keyword evidence="2" id="KW-0677">Repeat</keyword>
<dbReference type="Gene3D" id="3.30.40.10">
    <property type="entry name" value="Zinc/RING finger domain, C3HC4 (zinc finger)"/>
    <property type="match status" value="1"/>
</dbReference>
<dbReference type="SMART" id="SM00369">
    <property type="entry name" value="LRR_TYP"/>
    <property type="match status" value="3"/>
</dbReference>
<dbReference type="InterPro" id="IPR032675">
    <property type="entry name" value="LRR_dom_sf"/>
</dbReference>
<dbReference type="InterPro" id="IPR001611">
    <property type="entry name" value="Leu-rich_rpt"/>
</dbReference>
<keyword evidence="3 5" id="KW-0863">Zinc-finger</keyword>
<dbReference type="InterPro" id="IPR013083">
    <property type="entry name" value="Znf_RING/FYVE/PHD"/>
</dbReference>
<dbReference type="Proteomes" id="UP000625711">
    <property type="component" value="Unassembled WGS sequence"/>
</dbReference>
<dbReference type="PROSITE" id="PS51450">
    <property type="entry name" value="LRR"/>
    <property type="match status" value="3"/>
</dbReference>
<keyword evidence="3 5" id="KW-0479">Metal-binding</keyword>
<evidence type="ECO:0000313" key="9">
    <source>
        <dbReference type="Proteomes" id="UP000625711"/>
    </source>
</evidence>
<dbReference type="GO" id="GO:0005737">
    <property type="term" value="C:cytoplasm"/>
    <property type="evidence" value="ECO:0007669"/>
    <property type="project" value="TreeGrafter"/>
</dbReference>
<name>A0A834M5M0_RHYFE</name>
<dbReference type="SUPFAM" id="SSF57850">
    <property type="entry name" value="RING/U-box"/>
    <property type="match status" value="1"/>
</dbReference>
<dbReference type="PANTHER" id="PTHR48051:SF47">
    <property type="entry name" value="LEUCINE RICH REPEAT AND STERILE ALPHA MOTIF CONTAINING 1"/>
    <property type="match status" value="1"/>
</dbReference>
<dbReference type="Pfam" id="PF00560">
    <property type="entry name" value="LRR_1"/>
    <property type="match status" value="2"/>
</dbReference>
<dbReference type="Pfam" id="PF13920">
    <property type="entry name" value="zf-C3HC4_3"/>
    <property type="match status" value="1"/>
</dbReference>
<dbReference type="OrthoDB" id="1711136at2759"/>
<reference evidence="8" key="1">
    <citation type="submission" date="2020-08" db="EMBL/GenBank/DDBJ databases">
        <title>Genome sequencing and assembly of the red palm weevil Rhynchophorus ferrugineus.</title>
        <authorList>
            <person name="Dias G.B."/>
            <person name="Bergman C.M."/>
            <person name="Manee M."/>
        </authorList>
    </citation>
    <scope>NUCLEOTIDE SEQUENCE</scope>
    <source>
        <strain evidence="8">AA-2017</strain>
        <tissue evidence="8">Whole larva</tissue>
    </source>
</reference>
<protein>
    <recommendedName>
        <fullName evidence="7">RING-type domain-containing protein</fullName>
    </recommendedName>
</protein>
<evidence type="ECO:0000256" key="2">
    <source>
        <dbReference type="ARBA" id="ARBA00022737"/>
    </source>
</evidence>
<dbReference type="InterPro" id="IPR050216">
    <property type="entry name" value="LRR_domain-containing"/>
</dbReference>